<protein>
    <recommendedName>
        <fullName evidence="5 11">UDP-N-acetylglucosamine transferase subunit ALG14</fullName>
    </recommendedName>
    <alternativeName>
        <fullName evidence="10 11">Asparagine-linked glycosylation protein 14</fullName>
    </alternativeName>
</protein>
<feature type="transmembrane region" description="Helical" evidence="11">
    <location>
        <begin position="6"/>
        <end position="26"/>
    </location>
</feature>
<dbReference type="InParanoid" id="A0A194WWY6"/>
<organism evidence="12 13">
    <name type="scientific">Mollisia scopiformis</name>
    <name type="common">Conifer needle endophyte fungus</name>
    <name type="synonym">Phialocephala scopiformis</name>
    <dbReference type="NCBI Taxonomy" id="149040"/>
    <lineage>
        <taxon>Eukaryota</taxon>
        <taxon>Fungi</taxon>
        <taxon>Dikarya</taxon>
        <taxon>Ascomycota</taxon>
        <taxon>Pezizomycotina</taxon>
        <taxon>Leotiomycetes</taxon>
        <taxon>Helotiales</taxon>
        <taxon>Mollisiaceae</taxon>
        <taxon>Mollisia</taxon>
    </lineage>
</organism>
<evidence type="ECO:0000256" key="9">
    <source>
        <dbReference type="ARBA" id="ARBA00023136"/>
    </source>
</evidence>
<keyword evidence="9 11" id="KW-0472">Membrane</keyword>
<keyword evidence="8 11" id="KW-1133">Transmembrane helix</keyword>
<comment type="subcellular location">
    <subcellularLocation>
        <location evidence="1 11">Endoplasmic reticulum membrane</location>
        <topology evidence="1 11">Single-pass membrane protein</topology>
    </subcellularLocation>
    <subcellularLocation>
        <location evidence="2">Nucleus membrane</location>
        <topology evidence="2">Single-pass membrane protein</topology>
    </subcellularLocation>
</comment>
<evidence type="ECO:0000256" key="5">
    <source>
        <dbReference type="ARBA" id="ARBA00017467"/>
    </source>
</evidence>
<dbReference type="Pfam" id="PF08660">
    <property type="entry name" value="Alg14"/>
    <property type="match status" value="1"/>
</dbReference>
<dbReference type="RefSeq" id="XP_018066452.1">
    <property type="nucleotide sequence ID" value="XM_018218735.1"/>
</dbReference>
<comment type="subunit">
    <text evidence="4 11">Heterodimer with ALG13 to form a functional enzyme.</text>
</comment>
<evidence type="ECO:0000313" key="13">
    <source>
        <dbReference type="Proteomes" id="UP000070700"/>
    </source>
</evidence>
<evidence type="ECO:0000256" key="1">
    <source>
        <dbReference type="ARBA" id="ARBA00004389"/>
    </source>
</evidence>
<dbReference type="GO" id="GO:0043541">
    <property type="term" value="C:UDP-N-acetylglucosamine transferase complex"/>
    <property type="evidence" value="ECO:0007669"/>
    <property type="project" value="TreeGrafter"/>
</dbReference>
<accession>A0A194WWY6</accession>
<comment type="function">
    <text evidence="11">Involved in protein N-glycosylation. Essential for the second step of the dolichol-linked oligosaccharide pathway. Anchors the catalytic subunit ALG13 to the ER.</text>
</comment>
<dbReference type="Gene3D" id="3.40.50.2000">
    <property type="entry name" value="Glycogen Phosphorylase B"/>
    <property type="match status" value="1"/>
</dbReference>
<feature type="transmembrane region" description="Helical" evidence="11">
    <location>
        <begin position="130"/>
        <end position="149"/>
    </location>
</feature>
<feature type="transmembrane region" description="Helical" evidence="11">
    <location>
        <begin position="169"/>
        <end position="189"/>
    </location>
</feature>
<dbReference type="FunCoup" id="A0A194WWY6">
    <property type="interactions" value="323"/>
</dbReference>
<dbReference type="GO" id="GO:0006488">
    <property type="term" value="P:dolichol-linked oligosaccharide biosynthetic process"/>
    <property type="evidence" value="ECO:0007669"/>
    <property type="project" value="InterPro"/>
</dbReference>
<name>A0A194WWY6_MOLSC</name>
<evidence type="ECO:0000256" key="11">
    <source>
        <dbReference type="RuleBase" id="RU362127"/>
    </source>
</evidence>
<dbReference type="STRING" id="149040.A0A194WWY6"/>
<sequence>MILSPLPLLTAALFLLLTTIFLRALYIRTTLSRLRPPKRTTPSHILIVLGSGGHTAEMSSLLRGFDPSRYFHRTYVVSSGDGFSAQKALEIERMLQQSKDQPSKEGDTDPVTGRWDVRVVPRARKIHQSLLTTPFSAIWSLASCIWVLWDCSWRRAGWPDVVVTNGPATGVMVVFAAAGLRFLGVAGWGKMRCVYVESWARVRTLSLSGRILLWAGVCERFLVQWEGLARRVNGRGGGRGKVEWVGFLVA</sequence>
<dbReference type="PANTHER" id="PTHR12154:SF4">
    <property type="entry name" value="UDP-N-ACETYLGLUCOSAMINE TRANSFERASE SUBUNIT ALG14 HOMOLOG"/>
    <property type="match status" value="1"/>
</dbReference>
<dbReference type="AlphaFoldDB" id="A0A194WWY6"/>
<keyword evidence="13" id="KW-1185">Reference proteome</keyword>
<dbReference type="GeneID" id="28828461"/>
<reference evidence="12 13" key="1">
    <citation type="submission" date="2015-10" db="EMBL/GenBank/DDBJ databases">
        <title>Full genome of DAOMC 229536 Phialocephala scopiformis, a fungal endophyte of spruce producing the potent anti-insectan compound rugulosin.</title>
        <authorList>
            <consortium name="DOE Joint Genome Institute"/>
            <person name="Walker A.K."/>
            <person name="Frasz S.L."/>
            <person name="Seifert K.A."/>
            <person name="Miller J.D."/>
            <person name="Mondo S.J."/>
            <person name="Labutti K."/>
            <person name="Lipzen A."/>
            <person name="Dockter R."/>
            <person name="Kennedy M."/>
            <person name="Grigoriev I.V."/>
            <person name="Spatafora J.W."/>
        </authorList>
    </citation>
    <scope>NUCLEOTIDE SEQUENCE [LARGE SCALE GENOMIC DNA]</scope>
    <source>
        <strain evidence="12 13">CBS 120377</strain>
    </source>
</reference>
<evidence type="ECO:0000256" key="2">
    <source>
        <dbReference type="ARBA" id="ARBA00004590"/>
    </source>
</evidence>
<dbReference type="KEGG" id="psco:LY89DRAFT_722471"/>
<proteinExistence type="inferred from homology"/>
<dbReference type="EMBL" id="KQ947425">
    <property type="protein sequence ID" value="KUJ12097.1"/>
    <property type="molecule type" value="Genomic_DNA"/>
</dbReference>
<dbReference type="OrthoDB" id="17098at2759"/>
<dbReference type="GO" id="GO:0031965">
    <property type="term" value="C:nuclear membrane"/>
    <property type="evidence" value="ECO:0007669"/>
    <property type="project" value="UniProtKB-SubCell"/>
</dbReference>
<dbReference type="InterPro" id="IPR013969">
    <property type="entry name" value="Oligosacch_biosynth_Alg14"/>
</dbReference>
<dbReference type="GO" id="GO:0004577">
    <property type="term" value="F:N-acetylglucosaminyldiphosphodolichol N-acetylglucosaminyltransferase activity"/>
    <property type="evidence" value="ECO:0007669"/>
    <property type="project" value="TreeGrafter"/>
</dbReference>
<evidence type="ECO:0000256" key="3">
    <source>
        <dbReference type="ARBA" id="ARBA00009731"/>
    </source>
</evidence>
<evidence type="ECO:0000256" key="7">
    <source>
        <dbReference type="ARBA" id="ARBA00022824"/>
    </source>
</evidence>
<dbReference type="Proteomes" id="UP000070700">
    <property type="component" value="Unassembled WGS sequence"/>
</dbReference>
<gene>
    <name evidence="11" type="primary">ALG14</name>
    <name evidence="12" type="ORF">LY89DRAFT_722471</name>
</gene>
<evidence type="ECO:0000256" key="4">
    <source>
        <dbReference type="ARBA" id="ARBA00011335"/>
    </source>
</evidence>
<dbReference type="PANTHER" id="PTHR12154">
    <property type="entry name" value="GLYCOSYL TRANSFERASE-RELATED"/>
    <property type="match status" value="1"/>
</dbReference>
<comment type="similarity">
    <text evidence="3 11">Belongs to the ALG14 family.</text>
</comment>
<evidence type="ECO:0000256" key="10">
    <source>
        <dbReference type="ARBA" id="ARBA00032062"/>
    </source>
</evidence>
<comment type="caution">
    <text evidence="11">Lacks conserved residue(s) required for the propagation of feature annotation.</text>
</comment>
<keyword evidence="6 11" id="KW-0812">Transmembrane</keyword>
<evidence type="ECO:0000313" key="12">
    <source>
        <dbReference type="EMBL" id="KUJ12097.1"/>
    </source>
</evidence>
<evidence type="ECO:0000256" key="8">
    <source>
        <dbReference type="ARBA" id="ARBA00022989"/>
    </source>
</evidence>
<keyword evidence="7 11" id="KW-0256">Endoplasmic reticulum</keyword>
<evidence type="ECO:0000256" key="6">
    <source>
        <dbReference type="ARBA" id="ARBA00022692"/>
    </source>
</evidence>